<dbReference type="InterPro" id="IPR029044">
    <property type="entry name" value="Nucleotide-diphossugar_trans"/>
</dbReference>
<reference evidence="11" key="1">
    <citation type="submission" date="2017-09" db="EMBL/GenBank/DDBJ databases">
        <title>Depth-based differentiation of microbial function through sediment-hosted aquifers and enrichment of novel symbionts in the deep terrestrial subsurface.</title>
        <authorList>
            <person name="Probst A.J."/>
            <person name="Ladd B."/>
            <person name="Jarett J.K."/>
            <person name="Geller-Mcgrath D.E."/>
            <person name="Sieber C.M.K."/>
            <person name="Emerson J.B."/>
            <person name="Anantharaman K."/>
            <person name="Thomas B.C."/>
            <person name="Malmstrom R."/>
            <person name="Stieglmeier M."/>
            <person name="Klingl A."/>
            <person name="Woyke T."/>
            <person name="Ryan C.M."/>
            <person name="Banfield J.F."/>
        </authorList>
    </citation>
    <scope>NUCLEOTIDE SEQUENCE [LARGE SCALE GENOMIC DNA]</scope>
</reference>
<keyword evidence="7 8" id="KW-0472">Membrane</keyword>
<evidence type="ECO:0000256" key="1">
    <source>
        <dbReference type="ARBA" id="ARBA00022475"/>
    </source>
</evidence>
<keyword evidence="5" id="KW-0448">Lipopolysaccharide biosynthesis</keyword>
<organism evidence="10 11">
    <name type="scientific">Candidatus Roizmanbacteria bacterium CG_4_10_14_0_2_um_filter_36_9</name>
    <dbReference type="NCBI Taxonomy" id="1974823"/>
    <lineage>
        <taxon>Bacteria</taxon>
        <taxon>Candidatus Roizmaniibacteriota</taxon>
    </lineage>
</organism>
<comment type="caution">
    <text evidence="10">The sequence shown here is derived from an EMBL/GenBank/DDBJ whole genome shotgun (WGS) entry which is preliminary data.</text>
</comment>
<dbReference type="CDD" id="cd04187">
    <property type="entry name" value="DPM1_like_bac"/>
    <property type="match status" value="1"/>
</dbReference>
<dbReference type="Pfam" id="PF00535">
    <property type="entry name" value="Glycos_transf_2"/>
    <property type="match status" value="1"/>
</dbReference>
<accession>A0A2M7U6B4</accession>
<keyword evidence="2" id="KW-0328">Glycosyltransferase</keyword>
<dbReference type="PANTHER" id="PTHR48090">
    <property type="entry name" value="UNDECAPRENYL-PHOSPHATE 4-DEOXY-4-FORMAMIDO-L-ARABINOSE TRANSFERASE-RELATED"/>
    <property type="match status" value="1"/>
</dbReference>
<keyword evidence="3 10" id="KW-0808">Transferase</keyword>
<evidence type="ECO:0000256" key="2">
    <source>
        <dbReference type="ARBA" id="ARBA00022676"/>
    </source>
</evidence>
<dbReference type="GO" id="GO:0016757">
    <property type="term" value="F:glycosyltransferase activity"/>
    <property type="evidence" value="ECO:0007669"/>
    <property type="project" value="UniProtKB-KW"/>
</dbReference>
<name>A0A2M7U6B4_9BACT</name>
<dbReference type="GO" id="GO:0005886">
    <property type="term" value="C:plasma membrane"/>
    <property type="evidence" value="ECO:0007669"/>
    <property type="project" value="TreeGrafter"/>
</dbReference>
<evidence type="ECO:0000256" key="4">
    <source>
        <dbReference type="ARBA" id="ARBA00022692"/>
    </source>
</evidence>
<gene>
    <name evidence="10" type="ORF">COY14_00285</name>
</gene>
<evidence type="ECO:0000313" key="10">
    <source>
        <dbReference type="EMBL" id="PIZ66465.1"/>
    </source>
</evidence>
<evidence type="ECO:0000256" key="5">
    <source>
        <dbReference type="ARBA" id="ARBA00022985"/>
    </source>
</evidence>
<dbReference type="InterPro" id="IPR001173">
    <property type="entry name" value="Glyco_trans_2-like"/>
</dbReference>
<dbReference type="AlphaFoldDB" id="A0A2M7U6B4"/>
<proteinExistence type="predicted"/>
<dbReference type="EMBL" id="PFOD01000008">
    <property type="protein sequence ID" value="PIZ66465.1"/>
    <property type="molecule type" value="Genomic_DNA"/>
</dbReference>
<feature type="transmembrane region" description="Helical" evidence="8">
    <location>
        <begin position="271"/>
        <end position="292"/>
    </location>
</feature>
<dbReference type="GO" id="GO:0009103">
    <property type="term" value="P:lipopolysaccharide biosynthetic process"/>
    <property type="evidence" value="ECO:0007669"/>
    <property type="project" value="UniProtKB-KW"/>
</dbReference>
<evidence type="ECO:0000313" key="11">
    <source>
        <dbReference type="Proteomes" id="UP000230027"/>
    </source>
</evidence>
<feature type="transmembrane region" description="Helical" evidence="8">
    <location>
        <begin position="228"/>
        <end position="251"/>
    </location>
</feature>
<dbReference type="Gene3D" id="3.90.550.10">
    <property type="entry name" value="Spore Coat Polysaccharide Biosynthesis Protein SpsA, Chain A"/>
    <property type="match status" value="1"/>
</dbReference>
<sequence>MISIIIPFYNEKENIPILIPELSKALEFLGQPFEIVLVDDGSTDNYMNVVAPILTDPRVKLEVLNRQMGKGKALEVGIEKSHGDIITFMDADLQDDPGDLSLFLEKINNGYHFVNGHRFDRQDNLLIKVYSKTARWFLRKFLNSPFTDINCGFKMFRREILDNVVLYGNTFRFLPLAAFYEGFRVGEVVVHNKPRIHGKSKFGISKLFIGVIDMSSAFFLYKFSEKPLHFFGSIGAVFFGIGGIMLAWLTYDRIFMGALLYKRPALSYATLFVILGIQIIMTGILGELVVYLKRKKV</sequence>
<dbReference type="Proteomes" id="UP000230027">
    <property type="component" value="Unassembled WGS sequence"/>
</dbReference>
<evidence type="ECO:0000256" key="8">
    <source>
        <dbReference type="SAM" id="Phobius"/>
    </source>
</evidence>
<feature type="domain" description="Glycosyltransferase 2-like" evidence="9">
    <location>
        <begin position="3"/>
        <end position="163"/>
    </location>
</feature>
<protein>
    <submittedName>
        <fullName evidence="10">Glycosyltransferase</fullName>
    </submittedName>
</protein>
<dbReference type="SUPFAM" id="SSF53448">
    <property type="entry name" value="Nucleotide-diphospho-sugar transferases"/>
    <property type="match status" value="1"/>
</dbReference>
<dbReference type="PANTHER" id="PTHR48090:SF3">
    <property type="entry name" value="UNDECAPRENYL-PHOSPHATE 4-DEOXY-4-FORMAMIDO-L-ARABINOSE TRANSFERASE"/>
    <property type="match status" value="1"/>
</dbReference>
<evidence type="ECO:0000256" key="3">
    <source>
        <dbReference type="ARBA" id="ARBA00022679"/>
    </source>
</evidence>
<dbReference type="InterPro" id="IPR050256">
    <property type="entry name" value="Glycosyltransferase_2"/>
</dbReference>
<keyword evidence="1" id="KW-1003">Cell membrane</keyword>
<evidence type="ECO:0000256" key="7">
    <source>
        <dbReference type="ARBA" id="ARBA00023136"/>
    </source>
</evidence>
<keyword evidence="4 8" id="KW-0812">Transmembrane</keyword>
<evidence type="ECO:0000259" key="9">
    <source>
        <dbReference type="Pfam" id="PF00535"/>
    </source>
</evidence>
<feature type="transmembrane region" description="Helical" evidence="8">
    <location>
        <begin position="203"/>
        <end position="221"/>
    </location>
</feature>
<keyword evidence="6 8" id="KW-1133">Transmembrane helix</keyword>
<evidence type="ECO:0000256" key="6">
    <source>
        <dbReference type="ARBA" id="ARBA00022989"/>
    </source>
</evidence>